<evidence type="ECO:0000259" key="4">
    <source>
        <dbReference type="PROSITE" id="PS50991"/>
    </source>
</evidence>
<dbReference type="KEGG" id="mend:L6E24_02185"/>
<dbReference type="Proteomes" id="UP001060368">
    <property type="component" value="Chromosome"/>
</dbReference>
<dbReference type="PROSITE" id="PS00188">
    <property type="entry name" value="BIOTIN"/>
    <property type="match status" value="1"/>
</dbReference>
<dbReference type="PANTHER" id="PTHR43778">
    <property type="entry name" value="PYRUVATE CARBOXYLASE"/>
    <property type="match status" value="1"/>
</dbReference>
<dbReference type="Pfam" id="PF00364">
    <property type="entry name" value="Biotin_lipoyl"/>
    <property type="match status" value="1"/>
</dbReference>
<dbReference type="PANTHER" id="PTHR43778:SF2">
    <property type="entry name" value="PYRUVATE CARBOXYLASE, MITOCHONDRIAL"/>
    <property type="match status" value="1"/>
</dbReference>
<keyword evidence="6" id="KW-1185">Reference proteome</keyword>
<dbReference type="InterPro" id="IPR001882">
    <property type="entry name" value="Biotin_BS"/>
</dbReference>
<dbReference type="NCBIfam" id="NF006761">
    <property type="entry name" value="PRK09282.1"/>
    <property type="match status" value="1"/>
</dbReference>
<feature type="domain" description="Lipoyl-binding" evidence="3">
    <location>
        <begin position="501"/>
        <end position="579"/>
    </location>
</feature>
<evidence type="ECO:0000256" key="1">
    <source>
        <dbReference type="ARBA" id="ARBA00001941"/>
    </source>
</evidence>
<evidence type="ECO:0000259" key="3">
    <source>
        <dbReference type="PROSITE" id="PS50968"/>
    </source>
</evidence>
<dbReference type="PROSITE" id="PS50968">
    <property type="entry name" value="BIOTINYL_LIPOYL"/>
    <property type="match status" value="1"/>
</dbReference>
<dbReference type="GO" id="GO:0005737">
    <property type="term" value="C:cytoplasm"/>
    <property type="evidence" value="ECO:0007669"/>
    <property type="project" value="TreeGrafter"/>
</dbReference>
<dbReference type="AlphaFoldDB" id="A0A9E7TM42"/>
<dbReference type="InterPro" id="IPR055268">
    <property type="entry name" value="PCB-like"/>
</dbReference>
<organism evidence="5 6">
    <name type="scientific">Methanoplanus endosymbiosus</name>
    <dbReference type="NCBI Taxonomy" id="33865"/>
    <lineage>
        <taxon>Archaea</taxon>
        <taxon>Methanobacteriati</taxon>
        <taxon>Methanobacteriota</taxon>
        <taxon>Stenosarchaea group</taxon>
        <taxon>Methanomicrobia</taxon>
        <taxon>Methanomicrobiales</taxon>
        <taxon>Methanomicrobiaceae</taxon>
        <taxon>Methanoplanus</taxon>
    </lineage>
</organism>
<dbReference type="InterPro" id="IPR000891">
    <property type="entry name" value="PYR_CT"/>
</dbReference>
<dbReference type="PROSITE" id="PS50991">
    <property type="entry name" value="PYR_CT"/>
    <property type="match status" value="1"/>
</dbReference>
<dbReference type="Gene3D" id="2.40.50.100">
    <property type="match status" value="1"/>
</dbReference>
<dbReference type="GO" id="GO:0004736">
    <property type="term" value="F:pyruvate carboxylase activity"/>
    <property type="evidence" value="ECO:0007669"/>
    <property type="project" value="UniProtKB-ARBA"/>
</dbReference>
<protein>
    <submittedName>
        <fullName evidence="5">Pyruvate/oxaloacetate carboxyltransferase</fullName>
    </submittedName>
</protein>
<dbReference type="FunFam" id="2.40.50.100:FF:000003">
    <property type="entry name" value="Acetyl-CoA carboxylase biotin carboxyl carrier protein"/>
    <property type="match status" value="1"/>
</dbReference>
<dbReference type="InterPro" id="IPR011053">
    <property type="entry name" value="Single_hybrid_motif"/>
</dbReference>
<keyword evidence="5" id="KW-0670">Pyruvate</keyword>
<dbReference type="SUPFAM" id="SSF51569">
    <property type="entry name" value="Aldolase"/>
    <property type="match status" value="1"/>
</dbReference>
<evidence type="ECO:0000313" key="5">
    <source>
        <dbReference type="EMBL" id="UUX92956.1"/>
    </source>
</evidence>
<keyword evidence="2" id="KW-0092">Biotin</keyword>
<dbReference type="CDD" id="cd06850">
    <property type="entry name" value="biotinyl_domain"/>
    <property type="match status" value="1"/>
</dbReference>
<dbReference type="SUPFAM" id="SSF51230">
    <property type="entry name" value="Single hybrid motif"/>
    <property type="match status" value="1"/>
</dbReference>
<accession>A0A9E7TM42</accession>
<dbReference type="CDD" id="cd07937">
    <property type="entry name" value="DRE_TIM_PC_TC_5S"/>
    <property type="match status" value="1"/>
</dbReference>
<dbReference type="RefSeq" id="WP_257743099.1">
    <property type="nucleotide sequence ID" value="NZ_CP096115.1"/>
</dbReference>
<dbReference type="SUPFAM" id="SSF89000">
    <property type="entry name" value="post-HMGL domain-like"/>
    <property type="match status" value="1"/>
</dbReference>
<dbReference type="InterPro" id="IPR013785">
    <property type="entry name" value="Aldolase_TIM"/>
</dbReference>
<gene>
    <name evidence="5" type="ORF">L6E24_02185</name>
</gene>
<evidence type="ECO:0000313" key="6">
    <source>
        <dbReference type="Proteomes" id="UP001060368"/>
    </source>
</evidence>
<dbReference type="InterPro" id="IPR003379">
    <property type="entry name" value="Carboxylase_cons_dom"/>
</dbReference>
<reference evidence="5" key="1">
    <citation type="submission" date="2022-04" db="EMBL/GenBank/DDBJ databases">
        <title>Complete genome of Methanoplanus endosymbiosus DSM 3599.</title>
        <authorList>
            <person name="Chen S.-C."/>
            <person name="You Y.-T."/>
            <person name="Zhou Y.-Z."/>
            <person name="Lai M.-C."/>
        </authorList>
    </citation>
    <scope>NUCLEOTIDE SEQUENCE</scope>
    <source>
        <strain evidence="5">DSM 3599</strain>
    </source>
</reference>
<sequence>MSVTNPLKITDTTLRDAHQSLIATRMRTEDMISLARAIDKIGFFSVEAWGGATFDSCIRYLNDDPWQRLSDLNDVLENTPIQMLLRGQNLVGYKHYPDDVVVKFIEAAGRNGVDIFRVFDALNDIRNMEKSMETVKDIGAHLQGTICYTTSPVHSNEKFIEMAEDLYAKGSDSICIKDMAGLIMPDDARDIITGIKRTIDIPVGLHSHSTSGISPMSYQAAIEAGVDILDTAMSPFAMGTSQPPTESIVASLIGRERDSGIDLLKLRDVRNICLKIRDKYGGLIDPISELVDSDVLIYQLPGGMISNLVSQLKEQNALDRIEEVHKEIPKVREDLGYPPLVTPTSQIVGTQAVLNVLMGGERYSNITQEVKDYVRGLYGKPPGIIPDEIRLKIIGEEKPYEGRPGDLLSPAYDKMAAEAREGGFVRKDEDILTYILYPAIAPSFLKGERKQELIPKKSAPAKASVPEIPSCMEVEVDGEIFAVRILSVEGSAIESQKSMGQKKIPHTTIKGGVNSNMQGMVLKIETSIGAQVKAGDVLVVLEAMKMENPIKSPRDGKVTQIFVDSGDTVQNGDVLLVVE</sequence>
<evidence type="ECO:0000256" key="2">
    <source>
        <dbReference type="ARBA" id="ARBA00023267"/>
    </source>
</evidence>
<dbReference type="InterPro" id="IPR000089">
    <property type="entry name" value="Biotin_lipoyl"/>
</dbReference>
<dbReference type="EMBL" id="CP096115">
    <property type="protein sequence ID" value="UUX92956.1"/>
    <property type="molecule type" value="Genomic_DNA"/>
</dbReference>
<proteinExistence type="predicted"/>
<dbReference type="Pfam" id="PF02436">
    <property type="entry name" value="PYC_OADA"/>
    <property type="match status" value="1"/>
</dbReference>
<dbReference type="GO" id="GO:0006094">
    <property type="term" value="P:gluconeogenesis"/>
    <property type="evidence" value="ECO:0007669"/>
    <property type="project" value="TreeGrafter"/>
</dbReference>
<comment type="cofactor">
    <cofactor evidence="1">
        <name>Co(2+)</name>
        <dbReference type="ChEBI" id="CHEBI:48828"/>
    </cofactor>
</comment>
<dbReference type="Gene3D" id="3.20.20.70">
    <property type="entry name" value="Aldolase class I"/>
    <property type="match status" value="1"/>
</dbReference>
<dbReference type="Pfam" id="PF00682">
    <property type="entry name" value="HMGL-like"/>
    <property type="match status" value="1"/>
</dbReference>
<dbReference type="GeneID" id="74306466"/>
<name>A0A9E7TM42_9EURY</name>
<feature type="domain" description="Pyruvate carboxyltransferase" evidence="4">
    <location>
        <begin position="7"/>
        <end position="267"/>
    </location>
</feature>